<dbReference type="InterPro" id="IPR014854">
    <property type="entry name" value="Nse4_C"/>
</dbReference>
<keyword evidence="11" id="KW-1185">Reference proteome</keyword>
<proteinExistence type="inferred from homology"/>
<dbReference type="RefSeq" id="XP_004993761.1">
    <property type="nucleotide sequence ID" value="XM_004993704.1"/>
</dbReference>
<feature type="region of interest" description="Disordered" evidence="8">
    <location>
        <begin position="1"/>
        <end position="27"/>
    </location>
</feature>
<dbReference type="KEGG" id="sre:PTSG_05184"/>
<comment type="similarity">
    <text evidence="2 7">Belongs to the NSE4 family.</text>
</comment>
<dbReference type="AlphaFoldDB" id="F2UAR3"/>
<organism evidence="11">
    <name type="scientific">Salpingoeca rosetta (strain ATCC 50818 / BSB-021)</name>
    <dbReference type="NCBI Taxonomy" id="946362"/>
    <lineage>
        <taxon>Eukaryota</taxon>
        <taxon>Choanoflagellata</taxon>
        <taxon>Craspedida</taxon>
        <taxon>Salpingoecidae</taxon>
        <taxon>Salpingoeca</taxon>
    </lineage>
</organism>
<dbReference type="OMA" id="FMGINRT"/>
<name>F2UAR3_SALR5</name>
<dbReference type="FunCoup" id="F2UAR3">
    <property type="interactions" value="1212"/>
</dbReference>
<comment type="subunit">
    <text evidence="7">Component of the SMC5-SMC6 complex.</text>
</comment>
<dbReference type="PANTHER" id="PTHR16140">
    <property type="entry name" value="NON-STRUCTURAL MAINTENANCE OF CHROMOSOMES ELEMENT 4"/>
    <property type="match status" value="1"/>
</dbReference>
<comment type="subcellular location">
    <subcellularLocation>
        <location evidence="1 7">Nucleus</location>
    </subcellularLocation>
</comment>
<dbReference type="Proteomes" id="UP000007799">
    <property type="component" value="Unassembled WGS sequence"/>
</dbReference>
<evidence type="ECO:0000313" key="11">
    <source>
        <dbReference type="Proteomes" id="UP000007799"/>
    </source>
</evidence>
<dbReference type="Pfam" id="PF08743">
    <property type="entry name" value="Nse4_C"/>
    <property type="match status" value="1"/>
</dbReference>
<dbReference type="eggNOG" id="KOG2866">
    <property type="taxonomic scope" value="Eukaryota"/>
</dbReference>
<reference evidence="10" key="1">
    <citation type="submission" date="2009-08" db="EMBL/GenBank/DDBJ databases">
        <title>Annotation of Salpingoeca rosetta.</title>
        <authorList>
            <consortium name="The Broad Institute Genome Sequencing Platform"/>
            <person name="Russ C."/>
            <person name="Cuomo C."/>
            <person name="Burger G."/>
            <person name="Gray M.W."/>
            <person name="Holland P.W.H."/>
            <person name="King N."/>
            <person name="Lang F.B.F."/>
            <person name="Roger A.J."/>
            <person name="Ruiz-Trillo I."/>
            <person name="Young S.K."/>
            <person name="Zeng Q."/>
            <person name="Gargeya S."/>
            <person name="Alvarado L."/>
            <person name="Berlin A."/>
            <person name="Chapman S.B."/>
            <person name="Chen Z."/>
            <person name="Freedman E."/>
            <person name="Gellesch M."/>
            <person name="Goldberg J."/>
            <person name="Griggs A."/>
            <person name="Gujja S."/>
            <person name="Heilman E."/>
            <person name="Heiman D."/>
            <person name="Howarth C."/>
            <person name="Mehta T."/>
            <person name="Neiman D."/>
            <person name="Pearson M."/>
            <person name="Roberts A."/>
            <person name="Saif S."/>
            <person name="Shea T."/>
            <person name="Shenoy N."/>
            <person name="Sisk P."/>
            <person name="Stolte C."/>
            <person name="Sykes S."/>
            <person name="White J."/>
            <person name="Yandava C."/>
            <person name="Haas B."/>
            <person name="Nusbaum C."/>
            <person name="Birren B."/>
        </authorList>
    </citation>
    <scope>NUCLEOTIDE SEQUENCE [LARGE SCALE GENOMIC DNA]</scope>
    <source>
        <strain evidence="10">ATCC 50818</strain>
    </source>
</reference>
<dbReference type="GO" id="GO:0006310">
    <property type="term" value="P:DNA recombination"/>
    <property type="evidence" value="ECO:0007669"/>
    <property type="project" value="UniProtKB-UniRule"/>
</dbReference>
<feature type="region of interest" description="Disordered" evidence="8">
    <location>
        <begin position="267"/>
        <end position="303"/>
    </location>
</feature>
<dbReference type="STRING" id="946362.F2UAR3"/>
<feature type="compositionally biased region" description="Acidic residues" evidence="8">
    <location>
        <begin position="281"/>
        <end position="290"/>
    </location>
</feature>
<dbReference type="GeneID" id="16074340"/>
<dbReference type="InParanoid" id="F2UAR3"/>
<evidence type="ECO:0000256" key="2">
    <source>
        <dbReference type="ARBA" id="ARBA00008997"/>
    </source>
</evidence>
<evidence type="ECO:0000313" key="10">
    <source>
        <dbReference type="EMBL" id="EGD73479.1"/>
    </source>
</evidence>
<dbReference type="PANTHER" id="PTHR16140:SF0">
    <property type="entry name" value="NON-STRUCTURAL MAINTENANCE OF CHROMOSOMES ELEMENT 4"/>
    <property type="match status" value="1"/>
</dbReference>
<evidence type="ECO:0000256" key="1">
    <source>
        <dbReference type="ARBA" id="ARBA00004123"/>
    </source>
</evidence>
<dbReference type="EMBL" id="GL832966">
    <property type="protein sequence ID" value="EGD73479.1"/>
    <property type="molecule type" value="Genomic_DNA"/>
</dbReference>
<evidence type="ECO:0000256" key="7">
    <source>
        <dbReference type="RuleBase" id="RU365071"/>
    </source>
</evidence>
<dbReference type="OrthoDB" id="361242at2759"/>
<evidence type="ECO:0000259" key="9">
    <source>
        <dbReference type="Pfam" id="PF08743"/>
    </source>
</evidence>
<evidence type="ECO:0000256" key="5">
    <source>
        <dbReference type="ARBA" id="ARBA00023204"/>
    </source>
</evidence>
<accession>F2UAR3</accession>
<dbReference type="GO" id="GO:0006281">
    <property type="term" value="P:DNA repair"/>
    <property type="evidence" value="ECO:0007669"/>
    <property type="project" value="UniProtKB-UniRule"/>
</dbReference>
<evidence type="ECO:0000256" key="4">
    <source>
        <dbReference type="ARBA" id="ARBA00023172"/>
    </source>
</evidence>
<sequence length="336" mass="37665">MSEASLVPSMEARRKQAQKNAEQRKVRQDFRNILRDIDERQEDLSVPGNPHYQEVFNRFDAQRKNVSTTREGLLETHALLKLSKIVNRQTQALETTYVPLDKVSFAEQVTQLAFKGGAQPAKRAKLDWAVVGQVASSIAQPLPLVSMMYGPLSMDLSKRQVAKPTQRTTFDKSKAVVPSSNLSDLENEQDLTAARVKEVTKYLGKALAASKRRHPERYPRVGYFEFLVNPRDFGQTVENIFHFSFLVKDGAVELFLDEAGLPCIRKPMKPARGGADNGNGNDDDDDDGADEGWHGGNAGPQGRIQHVMSMSHQEWKAIIEAFNIKKPMLPHRKPSS</sequence>
<dbReference type="InterPro" id="IPR027786">
    <property type="entry name" value="Nse4/EID"/>
</dbReference>
<comment type="function">
    <text evidence="7">Component of the SMC5-SMC6 complex, that promotes sister chromatid alignment after DNA damage and facilitates double-stranded DNA breaks (DSBs) repair via homologous recombination between sister chromatids.</text>
</comment>
<feature type="domain" description="Non-structural maintenance of chromosome element 4 C-terminal" evidence="9">
    <location>
        <begin position="221"/>
        <end position="329"/>
    </location>
</feature>
<protein>
    <recommendedName>
        <fullName evidence="7">Non-structural maintenance of chromosomes element 4</fullName>
    </recommendedName>
</protein>
<keyword evidence="3 7" id="KW-0227">DNA damage</keyword>
<keyword evidence="5 7" id="KW-0234">DNA repair</keyword>
<evidence type="ECO:0000256" key="6">
    <source>
        <dbReference type="ARBA" id="ARBA00023242"/>
    </source>
</evidence>
<evidence type="ECO:0000256" key="8">
    <source>
        <dbReference type="SAM" id="MobiDB-lite"/>
    </source>
</evidence>
<dbReference type="GO" id="GO:0005634">
    <property type="term" value="C:nucleus"/>
    <property type="evidence" value="ECO:0007669"/>
    <property type="project" value="UniProtKB-SubCell"/>
</dbReference>
<keyword evidence="6 7" id="KW-0539">Nucleus</keyword>
<keyword evidence="4 7" id="KW-0233">DNA recombination</keyword>
<dbReference type="GO" id="GO:0030915">
    <property type="term" value="C:Smc5-Smc6 complex"/>
    <property type="evidence" value="ECO:0007669"/>
    <property type="project" value="UniProtKB-UniRule"/>
</dbReference>
<evidence type="ECO:0000256" key="3">
    <source>
        <dbReference type="ARBA" id="ARBA00022763"/>
    </source>
</evidence>
<gene>
    <name evidence="10" type="ORF">PTSG_05184</name>
</gene>